<dbReference type="Proteomes" id="UP001201262">
    <property type="component" value="Unassembled WGS sequence"/>
</dbReference>
<accession>A0AAD4Q1E7</accession>
<dbReference type="EMBL" id="JAJTJA010000001">
    <property type="protein sequence ID" value="KAH8705565.1"/>
    <property type="molecule type" value="Genomic_DNA"/>
</dbReference>
<keyword evidence="1" id="KW-0732">Signal</keyword>
<feature type="domain" description="Luciferase" evidence="2">
    <location>
        <begin position="158"/>
        <end position="236"/>
    </location>
</feature>
<reference evidence="3" key="1">
    <citation type="submission" date="2021-12" db="EMBL/GenBank/DDBJ databases">
        <title>Convergent genome expansion in fungi linked to evolution of root-endophyte symbiosis.</title>
        <authorList>
            <consortium name="DOE Joint Genome Institute"/>
            <person name="Ke Y.-H."/>
            <person name="Bonito G."/>
            <person name="Liao H.-L."/>
            <person name="Looney B."/>
            <person name="Rojas-Flechas A."/>
            <person name="Nash J."/>
            <person name="Hameed K."/>
            <person name="Schadt C."/>
            <person name="Martin F."/>
            <person name="Crous P.W."/>
            <person name="Miettinen O."/>
            <person name="Magnuson J.K."/>
            <person name="Labbe J."/>
            <person name="Jacobson D."/>
            <person name="Doktycz M.J."/>
            <person name="Veneault-Fourrey C."/>
            <person name="Kuo A."/>
            <person name="Mondo S."/>
            <person name="Calhoun S."/>
            <person name="Riley R."/>
            <person name="Ohm R."/>
            <person name="LaButti K."/>
            <person name="Andreopoulos B."/>
            <person name="Pangilinan J."/>
            <person name="Nolan M."/>
            <person name="Tritt A."/>
            <person name="Clum A."/>
            <person name="Lipzen A."/>
            <person name="Daum C."/>
            <person name="Barry K."/>
            <person name="Grigoriev I.V."/>
            <person name="Vilgalys R."/>
        </authorList>
    </citation>
    <scope>NUCLEOTIDE SEQUENCE</scope>
    <source>
        <strain evidence="3">PMI_201</strain>
    </source>
</reference>
<evidence type="ECO:0000259" key="2">
    <source>
        <dbReference type="Pfam" id="PF17648"/>
    </source>
</evidence>
<feature type="signal peptide" evidence="1">
    <location>
        <begin position="1"/>
        <end position="18"/>
    </location>
</feature>
<proteinExistence type="predicted"/>
<dbReference type="RefSeq" id="XP_046078186.1">
    <property type="nucleotide sequence ID" value="XM_046217781.1"/>
</dbReference>
<organism evidence="3 4">
    <name type="scientific">Talaromyces proteolyticus</name>
    <dbReference type="NCBI Taxonomy" id="1131652"/>
    <lineage>
        <taxon>Eukaryota</taxon>
        <taxon>Fungi</taxon>
        <taxon>Dikarya</taxon>
        <taxon>Ascomycota</taxon>
        <taxon>Pezizomycotina</taxon>
        <taxon>Eurotiomycetes</taxon>
        <taxon>Eurotiomycetidae</taxon>
        <taxon>Eurotiales</taxon>
        <taxon>Trichocomaceae</taxon>
        <taxon>Talaromyces</taxon>
        <taxon>Talaromyces sect. Bacilispori</taxon>
    </lineage>
</organism>
<dbReference type="AlphaFoldDB" id="A0AAD4Q1E7"/>
<evidence type="ECO:0000256" key="1">
    <source>
        <dbReference type="SAM" id="SignalP"/>
    </source>
</evidence>
<sequence>MSKRALTAVAGLTVTAFAVPPAYRDYQTYLSYGPGGPPHNAVGWFLSRMIVTPLGQEMFSTEVYQRRIDRGETATYVYPNGKLPKREGKVPRVGIHAIPQRQLDQVPSQSIREKLADAFTTLVKNNPSLLKTATSHWERRTEALWLSDGAKETSLSKGEVSHIHGTSDHSVHVILSPADAKKVIEANWGQRHALSGAKVLFGTFELPWVFAIPSTYLLIYAPRSEEEVKVVMEIVKGGVRYMTGGKEVN</sequence>
<name>A0AAD4Q1E7_9EURO</name>
<dbReference type="InterPro" id="IPR048273">
    <property type="entry name" value="Luciferase"/>
</dbReference>
<gene>
    <name evidence="3" type="ORF">BGW36DRAFT_393147</name>
</gene>
<dbReference type="PANTHER" id="PTHR38695">
    <property type="entry name" value="AMINO ACID PERMEASE_ SLC12A DOMAIN-CONTAINING PROTEIN"/>
    <property type="match status" value="1"/>
</dbReference>
<dbReference type="InterPro" id="IPR040841">
    <property type="entry name" value="Luciferase_dom"/>
</dbReference>
<evidence type="ECO:0000313" key="4">
    <source>
        <dbReference type="Proteomes" id="UP001201262"/>
    </source>
</evidence>
<keyword evidence="4" id="KW-1185">Reference proteome</keyword>
<dbReference type="GeneID" id="70248068"/>
<comment type="caution">
    <text evidence="3">The sequence shown here is derived from an EMBL/GenBank/DDBJ whole genome shotgun (WGS) entry which is preliminary data.</text>
</comment>
<protein>
    <recommendedName>
        <fullName evidence="2">Luciferase domain-containing protein</fullName>
    </recommendedName>
</protein>
<feature type="chain" id="PRO_5042217191" description="Luciferase domain-containing protein" evidence="1">
    <location>
        <begin position="19"/>
        <end position="249"/>
    </location>
</feature>
<dbReference type="PANTHER" id="PTHR38695:SF1">
    <property type="entry name" value="AMINO ACID PERMEASE_ SLC12A DOMAIN-CONTAINING PROTEIN"/>
    <property type="match status" value="1"/>
</dbReference>
<evidence type="ECO:0000313" key="3">
    <source>
        <dbReference type="EMBL" id="KAH8705565.1"/>
    </source>
</evidence>
<dbReference type="Pfam" id="PF17648">
    <property type="entry name" value="Luciferase"/>
    <property type="match status" value="1"/>
</dbReference>